<organism evidence="1">
    <name type="scientific">freshwater metagenome</name>
    <dbReference type="NCBI Taxonomy" id="449393"/>
    <lineage>
        <taxon>unclassified sequences</taxon>
        <taxon>metagenomes</taxon>
        <taxon>ecological metagenomes</taxon>
    </lineage>
</organism>
<proteinExistence type="predicted"/>
<protein>
    <submittedName>
        <fullName evidence="1">Unannotated protein</fullName>
    </submittedName>
</protein>
<reference evidence="1" key="1">
    <citation type="submission" date="2020-05" db="EMBL/GenBank/DDBJ databases">
        <authorList>
            <person name="Chiriac C."/>
            <person name="Salcher M."/>
            <person name="Ghai R."/>
            <person name="Kavagutti S V."/>
        </authorList>
    </citation>
    <scope>NUCLEOTIDE SEQUENCE</scope>
</reference>
<name>A0A6J7PZP5_9ZZZZ</name>
<sequence>MAPSRPARLIGLAGYAAAVGGRVAVARATGQRVLPDALAHPASVVALASLTAMSWVRLRRGELTWKGRGVTTSTPTHPGGH</sequence>
<accession>A0A6J7PZP5</accession>
<dbReference type="EMBL" id="CAFBOZ010000164">
    <property type="protein sequence ID" value="CAB5010135.1"/>
    <property type="molecule type" value="Genomic_DNA"/>
</dbReference>
<gene>
    <name evidence="1" type="ORF">UFOPK3992_01184</name>
</gene>
<evidence type="ECO:0000313" key="1">
    <source>
        <dbReference type="EMBL" id="CAB5010135.1"/>
    </source>
</evidence>
<dbReference type="AlphaFoldDB" id="A0A6J7PZP5"/>